<feature type="transmembrane region" description="Helical" evidence="4">
    <location>
        <begin position="149"/>
        <end position="169"/>
    </location>
</feature>
<evidence type="ECO:0000256" key="2">
    <source>
        <dbReference type="ARBA" id="ARBA00022989"/>
    </source>
</evidence>
<evidence type="ECO:0000313" key="7">
    <source>
        <dbReference type="Proteomes" id="UP000199306"/>
    </source>
</evidence>
<reference evidence="6 7" key="1">
    <citation type="submission" date="2016-10" db="EMBL/GenBank/DDBJ databases">
        <authorList>
            <person name="de Groot N.N."/>
        </authorList>
    </citation>
    <scope>NUCLEOTIDE SEQUENCE [LARGE SCALE GENOMIC DNA]</scope>
    <source>
        <strain evidence="7">E92,LMG 26720,CCM 7988</strain>
    </source>
</reference>
<dbReference type="InterPro" id="IPR020846">
    <property type="entry name" value="MFS_dom"/>
</dbReference>
<proteinExistence type="predicted"/>
<dbReference type="InterPro" id="IPR036259">
    <property type="entry name" value="MFS_trans_sf"/>
</dbReference>
<evidence type="ECO:0000256" key="1">
    <source>
        <dbReference type="ARBA" id="ARBA00022692"/>
    </source>
</evidence>
<dbReference type="SUPFAM" id="SSF103473">
    <property type="entry name" value="MFS general substrate transporter"/>
    <property type="match status" value="1"/>
</dbReference>
<dbReference type="OrthoDB" id="182417at2"/>
<dbReference type="Proteomes" id="UP000199306">
    <property type="component" value="Unassembled WGS sequence"/>
</dbReference>
<gene>
    <name evidence="6" type="ORF">SAMN04515674_108118</name>
</gene>
<feature type="transmembrane region" description="Helical" evidence="4">
    <location>
        <begin position="301"/>
        <end position="322"/>
    </location>
</feature>
<dbReference type="AlphaFoldDB" id="A0A1I5UZ64"/>
<dbReference type="RefSeq" id="WP_092017959.1">
    <property type="nucleotide sequence ID" value="NZ_FOXH01000008.1"/>
</dbReference>
<dbReference type="STRING" id="1079859.SAMN04515674_108118"/>
<dbReference type="PANTHER" id="PTHR11360">
    <property type="entry name" value="MONOCARBOXYLATE TRANSPORTER"/>
    <property type="match status" value="1"/>
</dbReference>
<evidence type="ECO:0000313" key="6">
    <source>
        <dbReference type="EMBL" id="SFQ00337.1"/>
    </source>
</evidence>
<feature type="transmembrane region" description="Helical" evidence="4">
    <location>
        <begin position="67"/>
        <end position="85"/>
    </location>
</feature>
<sequence length="422" mass="46701">MIPENNTTETINTSNWKHQYYPIIICFSGLLILLIINGLTTTTISVFDKSLLDEFHWTRSELKWRDSLTNGTAFAFILFSGILIDKIRVKKLMLSGAVLLTVALFSYSFITSKFQAYFLHILMGLSYATAGSISAIILVSSWFKEHRGIALGVTLAGTSLGGFIFPPLIGSWIDLYSWRDAFMILSILPLALFFYILLIVKNAPSEIGSVAYGEDRNISEKTSDLLDNGLTLSEAFKTRTFWLICICGMFTFYSVVGIVSNIFMNAIGLGFSETNARWLLTLYFGIAFLGKFAISSLSDYFNTYIVFTVCCVALMLGSLGFATLNLSFLIPATIITALSWGGIYTLYNVLTVKTFGLKSAGKINGTISMFESAGAFVGPVLTGCIYDKTESYRNAFLIITFIMFLATVLSLNFKKAGIMDKQ</sequence>
<keyword evidence="1 4" id="KW-0812">Transmembrane</keyword>
<feature type="transmembrane region" description="Helical" evidence="4">
    <location>
        <begin position="92"/>
        <end position="110"/>
    </location>
</feature>
<protein>
    <submittedName>
        <fullName evidence="6">Sugar phosphate permease</fullName>
    </submittedName>
</protein>
<dbReference type="PANTHER" id="PTHR11360:SF284">
    <property type="entry name" value="EG:103B4.3 PROTEIN-RELATED"/>
    <property type="match status" value="1"/>
</dbReference>
<dbReference type="Gene3D" id="1.20.1250.20">
    <property type="entry name" value="MFS general substrate transporter like domains"/>
    <property type="match status" value="2"/>
</dbReference>
<feature type="transmembrane region" description="Helical" evidence="4">
    <location>
        <begin position="241"/>
        <end position="264"/>
    </location>
</feature>
<evidence type="ECO:0000259" key="5">
    <source>
        <dbReference type="PROSITE" id="PS50850"/>
    </source>
</evidence>
<dbReference type="PROSITE" id="PS50850">
    <property type="entry name" value="MFS"/>
    <property type="match status" value="1"/>
</dbReference>
<organism evidence="6 7">
    <name type="scientific">Pseudarcicella hirudinis</name>
    <dbReference type="NCBI Taxonomy" id="1079859"/>
    <lineage>
        <taxon>Bacteria</taxon>
        <taxon>Pseudomonadati</taxon>
        <taxon>Bacteroidota</taxon>
        <taxon>Cytophagia</taxon>
        <taxon>Cytophagales</taxon>
        <taxon>Flectobacillaceae</taxon>
        <taxon>Pseudarcicella</taxon>
    </lineage>
</organism>
<feature type="transmembrane region" description="Helical" evidence="4">
    <location>
        <begin position="328"/>
        <end position="347"/>
    </location>
</feature>
<feature type="transmembrane region" description="Helical" evidence="4">
    <location>
        <begin position="276"/>
        <end position="294"/>
    </location>
</feature>
<dbReference type="InterPro" id="IPR011701">
    <property type="entry name" value="MFS"/>
</dbReference>
<dbReference type="InterPro" id="IPR050327">
    <property type="entry name" value="Proton-linked_MCT"/>
</dbReference>
<evidence type="ECO:0000256" key="3">
    <source>
        <dbReference type="ARBA" id="ARBA00023136"/>
    </source>
</evidence>
<feature type="transmembrane region" description="Helical" evidence="4">
    <location>
        <begin position="367"/>
        <end position="386"/>
    </location>
</feature>
<feature type="transmembrane region" description="Helical" evidence="4">
    <location>
        <begin position="392"/>
        <end position="413"/>
    </location>
</feature>
<dbReference type="Pfam" id="PF07690">
    <property type="entry name" value="MFS_1"/>
    <property type="match status" value="1"/>
</dbReference>
<keyword evidence="2 4" id="KW-1133">Transmembrane helix</keyword>
<dbReference type="EMBL" id="FOXH01000008">
    <property type="protein sequence ID" value="SFQ00337.1"/>
    <property type="molecule type" value="Genomic_DNA"/>
</dbReference>
<name>A0A1I5UZ64_9BACT</name>
<accession>A0A1I5UZ64</accession>
<feature type="transmembrane region" description="Helical" evidence="4">
    <location>
        <begin position="116"/>
        <end position="137"/>
    </location>
</feature>
<feature type="domain" description="Major facilitator superfamily (MFS) profile" evidence="5">
    <location>
        <begin position="26"/>
        <end position="418"/>
    </location>
</feature>
<evidence type="ECO:0000256" key="4">
    <source>
        <dbReference type="SAM" id="Phobius"/>
    </source>
</evidence>
<keyword evidence="7" id="KW-1185">Reference proteome</keyword>
<feature type="transmembrane region" description="Helical" evidence="4">
    <location>
        <begin position="20"/>
        <end position="47"/>
    </location>
</feature>
<feature type="transmembrane region" description="Helical" evidence="4">
    <location>
        <begin position="181"/>
        <end position="200"/>
    </location>
</feature>
<dbReference type="GO" id="GO:0022857">
    <property type="term" value="F:transmembrane transporter activity"/>
    <property type="evidence" value="ECO:0007669"/>
    <property type="project" value="InterPro"/>
</dbReference>
<keyword evidence="3 4" id="KW-0472">Membrane</keyword>